<feature type="transmembrane region" description="Helical" evidence="5">
    <location>
        <begin position="120"/>
        <end position="137"/>
    </location>
</feature>
<gene>
    <name evidence="7" type="ORF">V144x_58180</name>
</gene>
<keyword evidence="4 5" id="KW-0472">Membrane</keyword>
<dbReference type="Pfam" id="PF07291">
    <property type="entry name" value="MauE"/>
    <property type="match status" value="1"/>
</dbReference>
<dbReference type="RefSeq" id="WP_144990544.1">
    <property type="nucleotide sequence ID" value="NZ_CP037920.1"/>
</dbReference>
<feature type="transmembrane region" description="Helical" evidence="5">
    <location>
        <begin position="96"/>
        <end position="114"/>
    </location>
</feature>
<keyword evidence="2 5" id="KW-0812">Transmembrane</keyword>
<dbReference type="KEGG" id="gaw:V144x_58180"/>
<evidence type="ECO:0000256" key="5">
    <source>
        <dbReference type="SAM" id="Phobius"/>
    </source>
</evidence>
<feature type="transmembrane region" description="Helical" evidence="5">
    <location>
        <begin position="60"/>
        <end position="84"/>
    </location>
</feature>
<proteinExistence type="predicted"/>
<evidence type="ECO:0000259" key="6">
    <source>
        <dbReference type="Pfam" id="PF07291"/>
    </source>
</evidence>
<evidence type="ECO:0000256" key="1">
    <source>
        <dbReference type="ARBA" id="ARBA00004141"/>
    </source>
</evidence>
<dbReference type="EMBL" id="CP037920">
    <property type="protein sequence ID" value="QDU00305.1"/>
    <property type="molecule type" value="Genomic_DNA"/>
</dbReference>
<dbReference type="Proteomes" id="UP000318704">
    <property type="component" value="Chromosome"/>
</dbReference>
<evidence type="ECO:0000313" key="7">
    <source>
        <dbReference type="EMBL" id="QDU00305.1"/>
    </source>
</evidence>
<feature type="transmembrane region" description="Helical" evidence="5">
    <location>
        <begin position="220"/>
        <end position="241"/>
    </location>
</feature>
<dbReference type="GO" id="GO:0030416">
    <property type="term" value="P:methylamine metabolic process"/>
    <property type="evidence" value="ECO:0007669"/>
    <property type="project" value="InterPro"/>
</dbReference>
<protein>
    <recommendedName>
        <fullName evidence="6">Methylamine utilisation protein MauE domain-containing protein</fullName>
    </recommendedName>
</protein>
<dbReference type="GO" id="GO:0016020">
    <property type="term" value="C:membrane"/>
    <property type="evidence" value="ECO:0007669"/>
    <property type="project" value="UniProtKB-SubCell"/>
</dbReference>
<comment type="subcellular location">
    <subcellularLocation>
        <location evidence="1">Membrane</location>
        <topology evidence="1">Multi-pass membrane protein</topology>
    </subcellularLocation>
</comment>
<accession>A0A517W4X1</accession>
<reference evidence="7 8" key="1">
    <citation type="submission" date="2019-03" db="EMBL/GenBank/DDBJ databases">
        <title>Deep-cultivation of Planctomycetes and their phenomic and genomic characterization uncovers novel biology.</title>
        <authorList>
            <person name="Wiegand S."/>
            <person name="Jogler M."/>
            <person name="Boedeker C."/>
            <person name="Pinto D."/>
            <person name="Vollmers J."/>
            <person name="Rivas-Marin E."/>
            <person name="Kohn T."/>
            <person name="Peeters S.H."/>
            <person name="Heuer A."/>
            <person name="Rast P."/>
            <person name="Oberbeckmann S."/>
            <person name="Bunk B."/>
            <person name="Jeske O."/>
            <person name="Meyerdierks A."/>
            <person name="Storesund J.E."/>
            <person name="Kallscheuer N."/>
            <person name="Luecker S."/>
            <person name="Lage O.M."/>
            <person name="Pohl T."/>
            <person name="Merkel B.J."/>
            <person name="Hornburger P."/>
            <person name="Mueller R.-W."/>
            <person name="Bruemmer F."/>
            <person name="Labrenz M."/>
            <person name="Spormann A.M."/>
            <person name="Op den Camp H."/>
            <person name="Overmann J."/>
            <person name="Amann R."/>
            <person name="Jetten M.S.M."/>
            <person name="Mascher T."/>
            <person name="Medema M.H."/>
            <person name="Devos D.P."/>
            <person name="Kaster A.-K."/>
            <person name="Ovreas L."/>
            <person name="Rohde M."/>
            <person name="Galperin M.Y."/>
            <person name="Jogler C."/>
        </authorList>
    </citation>
    <scope>NUCLEOTIDE SEQUENCE [LARGE SCALE GENOMIC DNA]</scope>
    <source>
        <strain evidence="7 8">V144</strain>
    </source>
</reference>
<name>A0A517W4X1_9PLAN</name>
<feature type="domain" description="Methylamine utilisation protein MauE" evidence="6">
    <location>
        <begin position="143"/>
        <end position="236"/>
    </location>
</feature>
<evidence type="ECO:0000256" key="3">
    <source>
        <dbReference type="ARBA" id="ARBA00022989"/>
    </source>
</evidence>
<evidence type="ECO:0000256" key="2">
    <source>
        <dbReference type="ARBA" id="ARBA00022692"/>
    </source>
</evidence>
<evidence type="ECO:0000313" key="8">
    <source>
        <dbReference type="Proteomes" id="UP000318704"/>
    </source>
</evidence>
<feature type="transmembrane region" description="Helical" evidence="5">
    <location>
        <begin position="194"/>
        <end position="213"/>
    </location>
</feature>
<organism evidence="7 8">
    <name type="scientific">Gimesia aquarii</name>
    <dbReference type="NCBI Taxonomy" id="2527964"/>
    <lineage>
        <taxon>Bacteria</taxon>
        <taxon>Pseudomonadati</taxon>
        <taxon>Planctomycetota</taxon>
        <taxon>Planctomycetia</taxon>
        <taxon>Planctomycetales</taxon>
        <taxon>Planctomycetaceae</taxon>
        <taxon>Gimesia</taxon>
    </lineage>
</organism>
<evidence type="ECO:0000256" key="4">
    <source>
        <dbReference type="ARBA" id="ARBA00023136"/>
    </source>
</evidence>
<dbReference type="InterPro" id="IPR009908">
    <property type="entry name" value="Methylamine_util_MauE"/>
</dbReference>
<sequence length="465" mass="53525">MSSNSQSPSSKMLHLQLRFLKINLAFFSLALLMTTWELWVPQTLFPQVPLFSWILALPTWFDWLTFGFMLISSAGMLGTVLGSVIFQVQNRELWQLCQRVCSGLFFLAFLISITFDQHRIQPWAYQFALGFLILMFLKPPRAIRVFRLFVISIYFYSAFSKCDLSFVQTLGRQLVEGLFLGIGISTEYWSDQTLSWIAASFPVAEFLIALGLLIPRTRQWAFWGAVFMHVCLIIAVGPWGLDHHQGVLIWNTYFILQDCFLFHKRFNGVPVLKKKGATDSNSIDTDQSISFNSVVGWERAVMLIAWFAILAPLFEPTGYYDHWPAWGLYASHHDRVTLLIDEDAKSDLPSSLRPFVGPPQPFSRWCRVRVDRWSLAELGVPVYPQARFQLGVAIAVGRTLEHEKQKSNDLPQIKLLLEGPANRLTGKRKMNDYTGLNQVEKLTNRFWFNALPRQFEIDEESNLFD</sequence>
<feature type="transmembrane region" description="Helical" evidence="5">
    <location>
        <begin position="20"/>
        <end position="40"/>
    </location>
</feature>
<dbReference type="AlphaFoldDB" id="A0A517W4X1"/>
<keyword evidence="3 5" id="KW-1133">Transmembrane helix</keyword>